<gene>
    <name evidence="2" type="ORF">CVT25_000923</name>
</gene>
<feature type="region of interest" description="Disordered" evidence="1">
    <location>
        <begin position="1"/>
        <end position="26"/>
    </location>
</feature>
<protein>
    <recommendedName>
        <fullName evidence="4">Endonuclease/exonuclease/phosphatase domain-containing protein</fullName>
    </recommendedName>
</protein>
<dbReference type="Proteomes" id="UP000283269">
    <property type="component" value="Unassembled WGS sequence"/>
</dbReference>
<dbReference type="EMBL" id="NHYD01001204">
    <property type="protein sequence ID" value="PPQ91923.1"/>
    <property type="molecule type" value="Genomic_DNA"/>
</dbReference>
<organism evidence="2 3">
    <name type="scientific">Psilocybe cyanescens</name>
    <dbReference type="NCBI Taxonomy" id="93625"/>
    <lineage>
        <taxon>Eukaryota</taxon>
        <taxon>Fungi</taxon>
        <taxon>Dikarya</taxon>
        <taxon>Basidiomycota</taxon>
        <taxon>Agaricomycotina</taxon>
        <taxon>Agaricomycetes</taxon>
        <taxon>Agaricomycetidae</taxon>
        <taxon>Agaricales</taxon>
        <taxon>Agaricineae</taxon>
        <taxon>Strophariaceae</taxon>
        <taxon>Psilocybe</taxon>
    </lineage>
</organism>
<dbReference type="InterPro" id="IPR036691">
    <property type="entry name" value="Endo/exonu/phosph_ase_sf"/>
</dbReference>
<reference evidence="2 3" key="1">
    <citation type="journal article" date="2018" name="Evol. Lett.">
        <title>Horizontal gene cluster transfer increased hallucinogenic mushroom diversity.</title>
        <authorList>
            <person name="Reynolds H.T."/>
            <person name="Vijayakumar V."/>
            <person name="Gluck-Thaler E."/>
            <person name="Korotkin H.B."/>
            <person name="Matheny P.B."/>
            <person name="Slot J.C."/>
        </authorList>
    </citation>
    <scope>NUCLEOTIDE SEQUENCE [LARGE SCALE GENOMIC DNA]</scope>
    <source>
        <strain evidence="2 3">2631</strain>
    </source>
</reference>
<dbReference type="STRING" id="93625.A0A409XMB1"/>
<evidence type="ECO:0000313" key="2">
    <source>
        <dbReference type="EMBL" id="PPQ91923.1"/>
    </source>
</evidence>
<dbReference type="InParanoid" id="A0A409XMB1"/>
<evidence type="ECO:0008006" key="4">
    <source>
        <dbReference type="Google" id="ProtNLM"/>
    </source>
</evidence>
<sequence length="453" mass="50903">MLAAPLSHPPSRKGRRMPDYTSHGPSRRQLLIDVGDHAKDANLTTLFKDLSSDILSRQGLRVKVLGVEIAYNGYSVPTDKVHSKCDTDILRGAVTAHFKTHYKFTPWFQGTHYDLDHLTEREEVASALKASPIWTSSHILCGDPRVVRTSKASTTATAFFDIWDTASGARARQLVDKQFMFRGRPLWIHSSSKSSGIPLCTRCWKWGHPVGRCHAVAAKYPRCSGPHKLEEHRAVAGCCKGNPKADPPQAPMPGGEPCPHTPHCLNCGKNHGAHERACVLWSHRFDQLWHVEKYRQDLPVRILSFNCTKSSLSIETILEHFVLAYDIIFIQEPPWRFVRTAPSTSCKSGDDVIGAPLHPAWLPMVHNPEPDTRPRVMAYVSNHLKEFRPSMRRNLIDHRDVLILSLFTNGQSYNLMNVYSDETHTAALLLAEEAASLPSFIYMGGNFNIHSQE</sequence>
<evidence type="ECO:0000256" key="1">
    <source>
        <dbReference type="SAM" id="MobiDB-lite"/>
    </source>
</evidence>
<evidence type="ECO:0000313" key="3">
    <source>
        <dbReference type="Proteomes" id="UP000283269"/>
    </source>
</evidence>
<proteinExistence type="predicted"/>
<accession>A0A409XMB1</accession>
<dbReference type="OrthoDB" id="3057246at2759"/>
<name>A0A409XMB1_PSICY</name>
<dbReference type="SUPFAM" id="SSF56219">
    <property type="entry name" value="DNase I-like"/>
    <property type="match status" value="1"/>
</dbReference>
<dbReference type="AlphaFoldDB" id="A0A409XMB1"/>
<comment type="caution">
    <text evidence="2">The sequence shown here is derived from an EMBL/GenBank/DDBJ whole genome shotgun (WGS) entry which is preliminary data.</text>
</comment>
<keyword evidence="3" id="KW-1185">Reference proteome</keyword>
<dbReference type="Gene3D" id="3.60.10.10">
    <property type="entry name" value="Endonuclease/exonuclease/phosphatase"/>
    <property type="match status" value="1"/>
</dbReference>